<keyword evidence="5" id="KW-1185">Reference proteome</keyword>
<comment type="caution">
    <text evidence="4">The sequence shown here is derived from an EMBL/GenBank/DDBJ whole genome shotgun (WGS) entry which is preliminary data.</text>
</comment>
<dbReference type="EMBL" id="JBHSHD010000013">
    <property type="protein sequence ID" value="MFC4822056.1"/>
    <property type="molecule type" value="Genomic_DNA"/>
</dbReference>
<sequence length="298" mass="31184">MIRSVPLALLALAAAGSVHAGTPIDEKRAVAADARVEISNAKGSVTVSGWDRDEVAISGELGSGARPTIEGGGAQLRIKIEAPDKQGWFSWGADSRMGPSDLDIKVPRSAELKIGVVSADVTLSGVAGRLLDVDSVSGKLRLSSDAKEVDIDSVSGEVDIDGKAERARVQTVSGDIRARGLGGRLKYETVSGDIDADNGRYSEINAGTVSGDIDLRGQPEGDLRIDVESMSGSVHLYLPDEVSTRLRASSFSGSIRSDFGTVKHEDRGPGSNLDASNGGGQGQVKIETFSGDIDIRRR</sequence>
<proteinExistence type="predicted"/>
<dbReference type="RefSeq" id="WP_380022338.1">
    <property type="nucleotide sequence ID" value="NZ_JBHSHD010000013.1"/>
</dbReference>
<evidence type="ECO:0000256" key="2">
    <source>
        <dbReference type="SAM" id="SignalP"/>
    </source>
</evidence>
<name>A0ABV9QY80_9GAMM</name>
<feature type="region of interest" description="Disordered" evidence="1">
    <location>
        <begin position="257"/>
        <end position="298"/>
    </location>
</feature>
<gene>
    <name evidence="4" type="ORF">ACFO6Q_17155</name>
</gene>
<dbReference type="Proteomes" id="UP001595886">
    <property type="component" value="Unassembled WGS sequence"/>
</dbReference>
<evidence type="ECO:0000313" key="5">
    <source>
        <dbReference type="Proteomes" id="UP001595886"/>
    </source>
</evidence>
<reference evidence="5" key="1">
    <citation type="journal article" date="2019" name="Int. J. Syst. Evol. Microbiol.">
        <title>The Global Catalogue of Microorganisms (GCM) 10K type strain sequencing project: providing services to taxonomists for standard genome sequencing and annotation.</title>
        <authorList>
            <consortium name="The Broad Institute Genomics Platform"/>
            <consortium name="The Broad Institute Genome Sequencing Center for Infectious Disease"/>
            <person name="Wu L."/>
            <person name="Ma J."/>
        </authorList>
    </citation>
    <scope>NUCLEOTIDE SEQUENCE [LARGE SCALE GENOMIC DNA]</scope>
    <source>
        <strain evidence="5">CCUG 30340</strain>
    </source>
</reference>
<organism evidence="4 5">
    <name type="scientific">Dokdonella ginsengisoli</name>
    <dbReference type="NCBI Taxonomy" id="363846"/>
    <lineage>
        <taxon>Bacteria</taxon>
        <taxon>Pseudomonadati</taxon>
        <taxon>Pseudomonadota</taxon>
        <taxon>Gammaproteobacteria</taxon>
        <taxon>Lysobacterales</taxon>
        <taxon>Rhodanobacteraceae</taxon>
        <taxon>Dokdonella</taxon>
    </lineage>
</organism>
<evidence type="ECO:0000259" key="3">
    <source>
        <dbReference type="Pfam" id="PF13349"/>
    </source>
</evidence>
<accession>A0ABV9QY80</accession>
<keyword evidence="2" id="KW-0732">Signal</keyword>
<dbReference type="Pfam" id="PF13349">
    <property type="entry name" value="DUF4097"/>
    <property type="match status" value="1"/>
</dbReference>
<evidence type="ECO:0000313" key="4">
    <source>
        <dbReference type="EMBL" id="MFC4822056.1"/>
    </source>
</evidence>
<protein>
    <submittedName>
        <fullName evidence="4">DUF4097 domain-containing protein</fullName>
    </submittedName>
</protein>
<feature type="signal peptide" evidence="2">
    <location>
        <begin position="1"/>
        <end position="20"/>
    </location>
</feature>
<feature type="chain" id="PRO_5047146358" evidence="2">
    <location>
        <begin position="21"/>
        <end position="298"/>
    </location>
</feature>
<evidence type="ECO:0000256" key="1">
    <source>
        <dbReference type="SAM" id="MobiDB-lite"/>
    </source>
</evidence>
<feature type="domain" description="DUF4097" evidence="3">
    <location>
        <begin position="36"/>
        <end position="296"/>
    </location>
</feature>
<dbReference type="InterPro" id="IPR025164">
    <property type="entry name" value="Toastrack_DUF4097"/>
</dbReference>